<keyword evidence="3" id="KW-1185">Reference proteome</keyword>
<dbReference type="GeneID" id="25290117"/>
<dbReference type="RefSeq" id="XP_013274529.1">
    <property type="nucleotide sequence ID" value="XM_013419075.1"/>
</dbReference>
<sequence length="251" mass="26693">MLLPNFLAIKASTCIVGIIPPAELCLPSSGLKESSGCTTMTNKRDECGGQDSRESSLTTIALKNTCPQSMTVGMMSSDVGSLTSSIISSMKRSVNGIQAPTNYASSTMTAPHLPTITQTYAILRPVVAFTKAVSAPIMKQACQETLLPIDLTSYTGITGPSAIQTTRLAPLELGILLAVVTFVVAMVVAVFGAVKFFLCQKAMVNTKDFGDWIGSSHFHRQGSIVAIDIVYLNNHCQSERVAKEISDLPVT</sequence>
<proteinExistence type="predicted"/>
<name>A0A0D2HA93_9EURO</name>
<organism evidence="2 3">
    <name type="scientific">Rhinocladiella mackenziei CBS 650.93</name>
    <dbReference type="NCBI Taxonomy" id="1442369"/>
    <lineage>
        <taxon>Eukaryota</taxon>
        <taxon>Fungi</taxon>
        <taxon>Dikarya</taxon>
        <taxon>Ascomycota</taxon>
        <taxon>Pezizomycotina</taxon>
        <taxon>Eurotiomycetes</taxon>
        <taxon>Chaetothyriomycetidae</taxon>
        <taxon>Chaetothyriales</taxon>
        <taxon>Herpotrichiellaceae</taxon>
        <taxon>Rhinocladiella</taxon>
    </lineage>
</organism>
<dbReference type="OrthoDB" id="5398531at2759"/>
<evidence type="ECO:0000256" key="1">
    <source>
        <dbReference type="SAM" id="Phobius"/>
    </source>
</evidence>
<dbReference type="EMBL" id="KN847476">
    <property type="protein sequence ID" value="KIX07393.1"/>
    <property type="molecule type" value="Genomic_DNA"/>
</dbReference>
<keyword evidence="1" id="KW-0472">Membrane</keyword>
<keyword evidence="1" id="KW-1133">Transmembrane helix</keyword>
<dbReference type="VEuPathDB" id="FungiDB:Z518_02046"/>
<evidence type="ECO:0000313" key="2">
    <source>
        <dbReference type="EMBL" id="KIX07393.1"/>
    </source>
</evidence>
<dbReference type="Proteomes" id="UP000053617">
    <property type="component" value="Unassembled WGS sequence"/>
</dbReference>
<gene>
    <name evidence="2" type="ORF">Z518_02046</name>
</gene>
<reference evidence="2 3" key="1">
    <citation type="submission" date="2015-01" db="EMBL/GenBank/DDBJ databases">
        <title>The Genome Sequence of Rhinocladiella mackenzie CBS 650.93.</title>
        <authorList>
            <consortium name="The Broad Institute Genomics Platform"/>
            <person name="Cuomo C."/>
            <person name="de Hoog S."/>
            <person name="Gorbushina A."/>
            <person name="Stielow B."/>
            <person name="Teixiera M."/>
            <person name="Abouelleil A."/>
            <person name="Chapman S.B."/>
            <person name="Priest M."/>
            <person name="Young S.K."/>
            <person name="Wortman J."/>
            <person name="Nusbaum C."/>
            <person name="Birren B."/>
        </authorList>
    </citation>
    <scope>NUCLEOTIDE SEQUENCE [LARGE SCALE GENOMIC DNA]</scope>
    <source>
        <strain evidence="2 3">CBS 650.93</strain>
    </source>
</reference>
<dbReference type="HOGENOM" id="CLU_1107619_0_0_1"/>
<keyword evidence="1" id="KW-0812">Transmembrane</keyword>
<protein>
    <submittedName>
        <fullName evidence="2">Uncharacterized protein</fullName>
    </submittedName>
</protein>
<feature type="transmembrane region" description="Helical" evidence="1">
    <location>
        <begin position="173"/>
        <end position="198"/>
    </location>
</feature>
<evidence type="ECO:0000313" key="3">
    <source>
        <dbReference type="Proteomes" id="UP000053617"/>
    </source>
</evidence>
<accession>A0A0D2HA93</accession>
<dbReference type="AlphaFoldDB" id="A0A0D2HA93"/>